<dbReference type="RefSeq" id="WP_219500594.1">
    <property type="nucleotide sequence ID" value="NZ_JAHXDN010000002.1"/>
</dbReference>
<organism evidence="2 3">
    <name type="scientific">Roseobacter insulae</name>
    <dbReference type="NCBI Taxonomy" id="2859783"/>
    <lineage>
        <taxon>Bacteria</taxon>
        <taxon>Pseudomonadati</taxon>
        <taxon>Pseudomonadota</taxon>
        <taxon>Alphaproteobacteria</taxon>
        <taxon>Rhodobacterales</taxon>
        <taxon>Roseobacteraceae</taxon>
        <taxon>Roseobacter</taxon>
    </lineage>
</organism>
<protein>
    <submittedName>
        <fullName evidence="2">Phosphotransferase</fullName>
    </submittedName>
</protein>
<dbReference type="InterPro" id="IPR041726">
    <property type="entry name" value="ACAD10_11_N"/>
</dbReference>
<dbReference type="AlphaFoldDB" id="A0A9X1FTM1"/>
<name>A0A9X1FTM1_9RHOB</name>
<evidence type="ECO:0000313" key="3">
    <source>
        <dbReference type="Proteomes" id="UP001138661"/>
    </source>
</evidence>
<dbReference type="CDD" id="cd05154">
    <property type="entry name" value="ACAD10_11_N-like"/>
    <property type="match status" value="1"/>
</dbReference>
<dbReference type="InterPro" id="IPR052898">
    <property type="entry name" value="ACAD10-like"/>
</dbReference>
<accession>A0A9X1FTM1</accession>
<dbReference type="InterPro" id="IPR002575">
    <property type="entry name" value="Aminoglycoside_PTrfase"/>
</dbReference>
<dbReference type="Proteomes" id="UP001138661">
    <property type="component" value="Unassembled WGS sequence"/>
</dbReference>
<comment type="caution">
    <text evidence="2">The sequence shown here is derived from an EMBL/GenBank/DDBJ whole genome shotgun (WGS) entry which is preliminary data.</text>
</comment>
<sequence>MHEYDRGALESYLARHVAGFGTLDDITKFTDGQSNPTYKITSGARSYVLRAKPPGKLLKSAHAVDREYRVMTALAGTSVPVPETCHLSGDDTPMGTQFMVMQMVEGRIFWDPALPELDRGARSRIYDAMNAVLAALHDVDPATVGLADFGRPGNYFARQVARWSGQYRDTATDTLPDAEWLMEWLAKHMVEDDGAGSIVHGDFRIDNMIFAPDREEVVAVLDWELSTLGHPLADLAYQCMHWRLPHAGHFRGLGGVNRAAQGLPDEDSYVAAYCDRRGIPKPDNWNFYVVFSYFRLLAILQGVLRRGLEGNASNPKDTGRLRDVIALMAKDARALAQEG</sequence>
<proteinExistence type="predicted"/>
<dbReference type="EMBL" id="JAHXDN010000002">
    <property type="protein sequence ID" value="MBW4707600.1"/>
    <property type="molecule type" value="Genomic_DNA"/>
</dbReference>
<dbReference type="PANTHER" id="PTHR47829">
    <property type="entry name" value="HYDROLASE, PUTATIVE (AFU_ORTHOLOGUE AFUA_1G12880)-RELATED"/>
    <property type="match status" value="1"/>
</dbReference>
<evidence type="ECO:0000313" key="2">
    <source>
        <dbReference type="EMBL" id="MBW4707600.1"/>
    </source>
</evidence>
<keyword evidence="3" id="KW-1185">Reference proteome</keyword>
<gene>
    <name evidence="2" type="ORF">KX928_07355</name>
</gene>
<feature type="domain" description="Aminoglycoside phosphotransferase" evidence="1">
    <location>
        <begin position="25"/>
        <end position="251"/>
    </location>
</feature>
<dbReference type="PANTHER" id="PTHR47829:SF3">
    <property type="entry name" value="AMINOGLYCOSIDE PHOSPHOTRANSFERASE DOMAIN-CONTAINING PROTEIN"/>
    <property type="match status" value="1"/>
</dbReference>
<reference evidence="2" key="1">
    <citation type="submission" date="2021-07" db="EMBL/GenBank/DDBJ databases">
        <title>Roseobacter insulae sp. nov., isolated from a tidal flat.</title>
        <authorList>
            <person name="Park S."/>
            <person name="Yoon J.-H."/>
        </authorList>
    </citation>
    <scope>NUCLEOTIDE SEQUENCE</scope>
    <source>
        <strain evidence="2">YSTF-M11</strain>
    </source>
</reference>
<evidence type="ECO:0000259" key="1">
    <source>
        <dbReference type="Pfam" id="PF01636"/>
    </source>
</evidence>
<dbReference type="Pfam" id="PF01636">
    <property type="entry name" value="APH"/>
    <property type="match status" value="1"/>
</dbReference>